<dbReference type="AlphaFoldDB" id="A0A2P5F9A9"/>
<protein>
    <submittedName>
        <fullName evidence="2">LURP1-related protein domain containing protein</fullName>
    </submittedName>
</protein>
<evidence type="ECO:0000256" key="1">
    <source>
        <dbReference type="ARBA" id="ARBA00005437"/>
    </source>
</evidence>
<dbReference type="SUPFAM" id="SSF54518">
    <property type="entry name" value="Tubby C-terminal domain-like"/>
    <property type="match status" value="1"/>
</dbReference>
<dbReference type="Gene3D" id="2.40.160.200">
    <property type="entry name" value="LURP1-related"/>
    <property type="match status" value="1"/>
</dbReference>
<dbReference type="InterPro" id="IPR038595">
    <property type="entry name" value="LOR_sf"/>
</dbReference>
<evidence type="ECO:0000313" key="2">
    <source>
        <dbReference type="EMBL" id="PON94382.1"/>
    </source>
</evidence>
<accession>A0A2P5F9A9</accession>
<dbReference type="OrthoDB" id="97518at2759"/>
<dbReference type="Pfam" id="PF04525">
    <property type="entry name" value="LOR"/>
    <property type="match status" value="1"/>
</dbReference>
<dbReference type="InterPro" id="IPR025659">
    <property type="entry name" value="Tubby-like_C"/>
</dbReference>
<dbReference type="InParanoid" id="A0A2P5F9A9"/>
<sequence length="136" mass="15119">MALPAASYPPPPVANPIAVVGSQLLAPYPVDLIMVKKLMTLAEGTFTVTDIKGSIMLKAKGSIFSIHDRRTQLDASNNPIILLQQKIMSMHRRWQVYGGVSSDSKDLLFPAKKPSLIQFKTELDVFLRCQHKRRCA</sequence>
<evidence type="ECO:0000313" key="3">
    <source>
        <dbReference type="Proteomes" id="UP000237000"/>
    </source>
</evidence>
<dbReference type="Proteomes" id="UP000237000">
    <property type="component" value="Unassembled WGS sequence"/>
</dbReference>
<gene>
    <name evidence="2" type="ORF">TorRG33x02_098560</name>
</gene>
<dbReference type="InterPro" id="IPR007612">
    <property type="entry name" value="LOR"/>
</dbReference>
<dbReference type="PANTHER" id="PTHR31087:SF58">
    <property type="entry name" value="OS07G0230700 PROTEIN"/>
    <property type="match status" value="1"/>
</dbReference>
<comment type="similarity">
    <text evidence="1">Belongs to the LOR family.</text>
</comment>
<dbReference type="PANTHER" id="PTHR31087">
    <property type="match status" value="1"/>
</dbReference>
<organism evidence="2 3">
    <name type="scientific">Trema orientale</name>
    <name type="common">Charcoal tree</name>
    <name type="synonym">Celtis orientalis</name>
    <dbReference type="NCBI Taxonomy" id="63057"/>
    <lineage>
        <taxon>Eukaryota</taxon>
        <taxon>Viridiplantae</taxon>
        <taxon>Streptophyta</taxon>
        <taxon>Embryophyta</taxon>
        <taxon>Tracheophyta</taxon>
        <taxon>Spermatophyta</taxon>
        <taxon>Magnoliopsida</taxon>
        <taxon>eudicotyledons</taxon>
        <taxon>Gunneridae</taxon>
        <taxon>Pentapetalae</taxon>
        <taxon>rosids</taxon>
        <taxon>fabids</taxon>
        <taxon>Rosales</taxon>
        <taxon>Cannabaceae</taxon>
        <taxon>Trema</taxon>
    </lineage>
</organism>
<reference evidence="3" key="1">
    <citation type="submission" date="2016-06" db="EMBL/GenBank/DDBJ databases">
        <title>Parallel loss of symbiosis genes in relatives of nitrogen-fixing non-legume Parasponia.</title>
        <authorList>
            <person name="Van Velzen R."/>
            <person name="Holmer R."/>
            <person name="Bu F."/>
            <person name="Rutten L."/>
            <person name="Van Zeijl A."/>
            <person name="Liu W."/>
            <person name="Santuari L."/>
            <person name="Cao Q."/>
            <person name="Sharma T."/>
            <person name="Shen D."/>
            <person name="Roswanjaya Y."/>
            <person name="Wardhani T."/>
            <person name="Kalhor M.S."/>
            <person name="Jansen J."/>
            <person name="Van den Hoogen J."/>
            <person name="Gungor B."/>
            <person name="Hartog M."/>
            <person name="Hontelez J."/>
            <person name="Verver J."/>
            <person name="Yang W.-C."/>
            <person name="Schijlen E."/>
            <person name="Repin R."/>
            <person name="Schilthuizen M."/>
            <person name="Schranz E."/>
            <person name="Heidstra R."/>
            <person name="Miyata K."/>
            <person name="Fedorova E."/>
            <person name="Kohlen W."/>
            <person name="Bisseling T."/>
            <person name="Smit S."/>
            <person name="Geurts R."/>
        </authorList>
    </citation>
    <scope>NUCLEOTIDE SEQUENCE [LARGE SCALE GENOMIC DNA]</scope>
    <source>
        <strain evidence="3">cv. RG33-2</strain>
    </source>
</reference>
<keyword evidence="3" id="KW-1185">Reference proteome</keyword>
<proteinExistence type="inferred from homology"/>
<comment type="caution">
    <text evidence="2">The sequence shown here is derived from an EMBL/GenBank/DDBJ whole genome shotgun (WGS) entry which is preliminary data.</text>
</comment>
<dbReference type="EMBL" id="JXTC01000052">
    <property type="protein sequence ID" value="PON94382.1"/>
    <property type="molecule type" value="Genomic_DNA"/>
</dbReference>
<name>A0A2P5F9A9_TREOI</name>
<dbReference type="STRING" id="63057.A0A2P5F9A9"/>